<dbReference type="InterPro" id="IPR001507">
    <property type="entry name" value="ZP_dom"/>
</dbReference>
<dbReference type="EMBL" id="JANPWB010000006">
    <property type="protein sequence ID" value="KAJ1176247.1"/>
    <property type="molecule type" value="Genomic_DNA"/>
</dbReference>
<name>A0AAV7TI32_PLEWA</name>
<dbReference type="InterPro" id="IPR055356">
    <property type="entry name" value="ZP-N"/>
</dbReference>
<accession>A0AAV7TI32</accession>
<dbReference type="PANTHER" id="PTHR14002:SF51">
    <property type="entry name" value="THYROID HORMONE DOWN-REGULATED PROTEIN (GENE 17)"/>
    <property type="match status" value="1"/>
</dbReference>
<keyword evidence="5" id="KW-1185">Reference proteome</keyword>
<dbReference type="InterPro" id="IPR042235">
    <property type="entry name" value="ZP-C_dom"/>
</dbReference>
<keyword evidence="2" id="KW-1015">Disulfide bond</keyword>
<dbReference type="Pfam" id="PF00100">
    <property type="entry name" value="Zona_pellucida"/>
    <property type="match status" value="1"/>
</dbReference>
<dbReference type="PROSITE" id="PS51034">
    <property type="entry name" value="ZP_2"/>
    <property type="match status" value="1"/>
</dbReference>
<dbReference type="Pfam" id="PF23344">
    <property type="entry name" value="ZP-N"/>
    <property type="match status" value="1"/>
</dbReference>
<feature type="domain" description="ZP" evidence="3">
    <location>
        <begin position="84"/>
        <end position="353"/>
    </location>
</feature>
<reference evidence="4" key="1">
    <citation type="journal article" date="2022" name="bioRxiv">
        <title>Sequencing and chromosome-scale assembly of the giantPleurodeles waltlgenome.</title>
        <authorList>
            <person name="Brown T."/>
            <person name="Elewa A."/>
            <person name="Iarovenko S."/>
            <person name="Subramanian E."/>
            <person name="Araus A.J."/>
            <person name="Petzold A."/>
            <person name="Susuki M."/>
            <person name="Suzuki K.-i.T."/>
            <person name="Hayashi T."/>
            <person name="Toyoda A."/>
            <person name="Oliveira C."/>
            <person name="Osipova E."/>
            <person name="Leigh N.D."/>
            <person name="Simon A."/>
            <person name="Yun M.H."/>
        </authorList>
    </citation>
    <scope>NUCLEOTIDE SEQUENCE</scope>
    <source>
        <strain evidence="4">20211129_DDA</strain>
        <tissue evidence="4">Liver</tissue>
    </source>
</reference>
<proteinExistence type="predicted"/>
<dbReference type="Gene3D" id="2.60.40.3210">
    <property type="entry name" value="Zona pellucida, ZP-N domain"/>
    <property type="match status" value="1"/>
</dbReference>
<sequence length="359" mass="38597">MSALLTTGDPILLASRIIRGFSNTTDWKMKAWLGLTLAVSIFCTASAQASSCATDEYFNNTTNTCSCNLTMYTSAGSPPPPTVQCLSGLMRVKVSKCQLESSKYDSANLHLLDSSCKGVRVVEGTALVVVSTNTSSHDCGNKLSVNNTHVFYSNNLTIPAKVSPSGLIARNNFTYTFSCSYPLNIPVSLATTLNVTMGGIDIPLPGGVGALMVLMIAYTDSTFTVPYTETTMDINVQDHLYVAVSMPDLDATTFSVLVTRLYATGTSDPNANPSYDIITNKCPSAQLGDLLTILVNGETVEARFKVQVFQISGMVNLYLHAEVEMCTSNPCNQVRTHDSEARATVCPSLRVRRFCSCTG</sequence>
<dbReference type="InterPro" id="IPR055355">
    <property type="entry name" value="ZP-C"/>
</dbReference>
<comment type="caution">
    <text evidence="4">The sequence shown here is derived from an EMBL/GenBank/DDBJ whole genome shotgun (WGS) entry which is preliminary data.</text>
</comment>
<evidence type="ECO:0000259" key="3">
    <source>
        <dbReference type="PROSITE" id="PS51034"/>
    </source>
</evidence>
<evidence type="ECO:0000256" key="2">
    <source>
        <dbReference type="ARBA" id="ARBA00023157"/>
    </source>
</evidence>
<dbReference type="AlphaFoldDB" id="A0AAV7TI32"/>
<protein>
    <recommendedName>
        <fullName evidence="3">ZP domain-containing protein</fullName>
    </recommendedName>
</protein>
<evidence type="ECO:0000256" key="1">
    <source>
        <dbReference type="ARBA" id="ARBA00022729"/>
    </source>
</evidence>
<organism evidence="4 5">
    <name type="scientific">Pleurodeles waltl</name>
    <name type="common">Iberian ribbed newt</name>
    <dbReference type="NCBI Taxonomy" id="8319"/>
    <lineage>
        <taxon>Eukaryota</taxon>
        <taxon>Metazoa</taxon>
        <taxon>Chordata</taxon>
        <taxon>Craniata</taxon>
        <taxon>Vertebrata</taxon>
        <taxon>Euteleostomi</taxon>
        <taxon>Amphibia</taxon>
        <taxon>Batrachia</taxon>
        <taxon>Caudata</taxon>
        <taxon>Salamandroidea</taxon>
        <taxon>Salamandridae</taxon>
        <taxon>Pleurodelinae</taxon>
        <taxon>Pleurodeles</taxon>
    </lineage>
</organism>
<dbReference type="PANTHER" id="PTHR14002">
    <property type="entry name" value="ENDOGLIN/TGF-BETA RECEPTOR TYPE III"/>
    <property type="match status" value="1"/>
</dbReference>
<gene>
    <name evidence="4" type="ORF">NDU88_001529</name>
</gene>
<dbReference type="Gene3D" id="2.60.40.4100">
    <property type="entry name" value="Zona pellucida, ZP-C domain"/>
    <property type="match status" value="1"/>
</dbReference>
<dbReference type="SMART" id="SM00241">
    <property type="entry name" value="ZP"/>
    <property type="match status" value="1"/>
</dbReference>
<evidence type="ECO:0000313" key="4">
    <source>
        <dbReference type="EMBL" id="KAJ1176247.1"/>
    </source>
</evidence>
<keyword evidence="1" id="KW-0732">Signal</keyword>
<evidence type="ECO:0000313" key="5">
    <source>
        <dbReference type="Proteomes" id="UP001066276"/>
    </source>
</evidence>
<dbReference type="Proteomes" id="UP001066276">
    <property type="component" value="Chromosome 3_2"/>
</dbReference>